<dbReference type="Proteomes" id="UP000271683">
    <property type="component" value="Unassembled WGS sequence"/>
</dbReference>
<proteinExistence type="predicted"/>
<comment type="caution">
    <text evidence="1">The sequence shown here is derived from an EMBL/GenBank/DDBJ whole genome shotgun (WGS) entry which is preliminary data.</text>
</comment>
<organism evidence="1 2">
    <name type="scientific">Couchioplanes caeruleus</name>
    <dbReference type="NCBI Taxonomy" id="56438"/>
    <lineage>
        <taxon>Bacteria</taxon>
        <taxon>Bacillati</taxon>
        <taxon>Actinomycetota</taxon>
        <taxon>Actinomycetes</taxon>
        <taxon>Micromonosporales</taxon>
        <taxon>Micromonosporaceae</taxon>
        <taxon>Couchioplanes</taxon>
    </lineage>
</organism>
<evidence type="ECO:0000313" key="1">
    <source>
        <dbReference type="EMBL" id="ROP28082.1"/>
    </source>
</evidence>
<reference evidence="1 2" key="1">
    <citation type="submission" date="2018-11" db="EMBL/GenBank/DDBJ databases">
        <title>Sequencing the genomes of 1000 actinobacteria strains.</title>
        <authorList>
            <person name="Klenk H.-P."/>
        </authorList>
    </citation>
    <scope>NUCLEOTIDE SEQUENCE [LARGE SCALE GENOMIC DNA]</scope>
    <source>
        <strain evidence="1 2">DSM 43634</strain>
    </source>
</reference>
<dbReference type="EMBL" id="RJKL01000001">
    <property type="protein sequence ID" value="ROP28082.1"/>
    <property type="molecule type" value="Genomic_DNA"/>
</dbReference>
<protein>
    <submittedName>
        <fullName evidence="1">Uncharacterized protein</fullName>
    </submittedName>
</protein>
<dbReference type="AlphaFoldDB" id="A0A3N1GCS7"/>
<name>A0A3N1GCS7_9ACTN</name>
<evidence type="ECO:0000313" key="2">
    <source>
        <dbReference type="Proteomes" id="UP000271683"/>
    </source>
</evidence>
<sequence length="53" mass="5392">MFATCAPWFPSSSFVAATEETGVRGRTGGSSAADGYVPAEDAYALACRATAQS</sequence>
<gene>
    <name evidence="1" type="ORF">EDD30_0789</name>
</gene>
<dbReference type="RefSeq" id="WP_170047199.1">
    <property type="nucleotide sequence ID" value="NZ_RJKL01000001.1"/>
</dbReference>
<accession>A0A3N1GCS7</accession>